<evidence type="ECO:0000313" key="2">
    <source>
        <dbReference type="EMBL" id="QNT71446.1"/>
    </source>
</evidence>
<keyword evidence="1" id="KW-0732">Signal</keyword>
<feature type="signal peptide" evidence="1">
    <location>
        <begin position="1"/>
        <end position="23"/>
    </location>
</feature>
<evidence type="ECO:0000256" key="1">
    <source>
        <dbReference type="SAM" id="SignalP"/>
    </source>
</evidence>
<organism evidence="2 3">
    <name type="scientific">Defluviicoccus vanus</name>
    <dbReference type="NCBI Taxonomy" id="111831"/>
    <lineage>
        <taxon>Bacteria</taxon>
        <taxon>Pseudomonadati</taxon>
        <taxon>Pseudomonadota</taxon>
        <taxon>Alphaproteobacteria</taxon>
        <taxon>Rhodospirillales</taxon>
        <taxon>Rhodospirillaceae</taxon>
        <taxon>Defluviicoccus</taxon>
    </lineage>
</organism>
<dbReference type="Proteomes" id="UP000516369">
    <property type="component" value="Plasmid unnamed"/>
</dbReference>
<dbReference type="EMBL" id="CP053924">
    <property type="protein sequence ID" value="QNT71446.1"/>
    <property type="molecule type" value="Genomic_DNA"/>
</dbReference>
<gene>
    <name evidence="2" type="ORF">HQ394_19095</name>
</gene>
<evidence type="ECO:0000313" key="3">
    <source>
        <dbReference type="Proteomes" id="UP000516369"/>
    </source>
</evidence>
<dbReference type="AlphaFoldDB" id="A0A7H1N6W0"/>
<dbReference type="RefSeq" id="WP_190263462.1">
    <property type="nucleotide sequence ID" value="NZ_CP053924.1"/>
</dbReference>
<keyword evidence="2" id="KW-0614">Plasmid</keyword>
<proteinExistence type="predicted"/>
<sequence length="143" mass="16023">MFTFRRIRFFILMVFLTSLSACAMGRTNLVDTGAVDVQVENTPKISIQGVTVLADQEETIVYGRVRRLGVYNNPFSGRQVTAKAVFPDGSIHEKADTLLTRTPRARGFRSIYPVANFKIVFSEQLPRGTDLVLSFGNRFRSDG</sequence>
<reference evidence="2 3" key="1">
    <citation type="submission" date="2020-05" db="EMBL/GenBank/DDBJ databases">
        <title>Complete closed genome sequence of Defluviicoccus vanus.</title>
        <authorList>
            <person name="Bessarab I."/>
            <person name="Arumugam K."/>
            <person name="Maszenan A.M."/>
            <person name="Seviour R.J."/>
            <person name="Williams R.B."/>
        </authorList>
    </citation>
    <scope>NUCLEOTIDE SEQUENCE [LARGE SCALE GENOMIC DNA]</scope>
    <source>
        <strain evidence="2 3">Ben 114</strain>
        <plasmid evidence="2 3">unnamed</plasmid>
    </source>
</reference>
<dbReference type="KEGG" id="dvn:HQ394_19095"/>
<dbReference type="PROSITE" id="PS51257">
    <property type="entry name" value="PROKAR_LIPOPROTEIN"/>
    <property type="match status" value="1"/>
</dbReference>
<protein>
    <submittedName>
        <fullName evidence="2">Uncharacterized protein</fullName>
    </submittedName>
</protein>
<name>A0A7H1N6W0_9PROT</name>
<geneLocation type="plasmid" evidence="2 3">
    <name>unnamed</name>
</geneLocation>
<accession>A0A7H1N6W0</accession>
<keyword evidence="3" id="KW-1185">Reference proteome</keyword>
<feature type="chain" id="PRO_5028800272" evidence="1">
    <location>
        <begin position="24"/>
        <end position="143"/>
    </location>
</feature>